<gene>
    <name evidence="2" type="ORF">GT728_21215</name>
</gene>
<evidence type="ECO:0000256" key="1">
    <source>
        <dbReference type="SAM" id="MobiDB-lite"/>
    </source>
</evidence>
<feature type="compositionally biased region" description="Polar residues" evidence="1">
    <location>
        <begin position="222"/>
        <end position="239"/>
    </location>
</feature>
<dbReference type="EMBL" id="WWVQ01000121">
    <property type="protein sequence ID" value="MZL35611.1"/>
    <property type="molecule type" value="Genomic_DNA"/>
</dbReference>
<comment type="caution">
    <text evidence="2">The sequence shown here is derived from an EMBL/GenBank/DDBJ whole genome shotgun (WGS) entry which is preliminary data.</text>
</comment>
<protein>
    <submittedName>
        <fullName evidence="2">Uncharacterized protein</fullName>
    </submittedName>
</protein>
<feature type="region of interest" description="Disordered" evidence="1">
    <location>
        <begin position="220"/>
        <end position="239"/>
    </location>
</feature>
<dbReference type="AlphaFoldDB" id="A0A6L8TAZ8"/>
<dbReference type="RefSeq" id="WP_161234499.1">
    <property type="nucleotide sequence ID" value="NZ_WWVI01000121.1"/>
</dbReference>
<name>A0A6L8TAZ8_9FIRM</name>
<reference evidence="2 3" key="1">
    <citation type="journal article" date="2019" name="Nat. Med.">
        <title>A library of human gut bacterial isolates paired with longitudinal multiomics data enables mechanistic microbiome research.</title>
        <authorList>
            <person name="Poyet M."/>
            <person name="Groussin M."/>
            <person name="Gibbons S.M."/>
            <person name="Avila-Pacheco J."/>
            <person name="Jiang X."/>
            <person name="Kearney S.M."/>
            <person name="Perrotta A.R."/>
            <person name="Berdy B."/>
            <person name="Zhao S."/>
            <person name="Lieberman T.D."/>
            <person name="Swanson P.K."/>
            <person name="Smith M."/>
            <person name="Roesemann S."/>
            <person name="Alexander J.E."/>
            <person name="Rich S.A."/>
            <person name="Livny J."/>
            <person name="Vlamakis H."/>
            <person name="Clish C."/>
            <person name="Bullock K."/>
            <person name="Deik A."/>
            <person name="Scott J."/>
            <person name="Pierce K.A."/>
            <person name="Xavier R.J."/>
            <person name="Alm E.J."/>
        </authorList>
    </citation>
    <scope>NUCLEOTIDE SEQUENCE [LARGE SCALE GENOMIC DNA]</scope>
    <source>
        <strain evidence="2 3">BIOML-A1</strain>
    </source>
</reference>
<organism evidence="2 3">
    <name type="scientific">Blautia wexlerae</name>
    <dbReference type="NCBI Taxonomy" id="418240"/>
    <lineage>
        <taxon>Bacteria</taxon>
        <taxon>Bacillati</taxon>
        <taxon>Bacillota</taxon>
        <taxon>Clostridia</taxon>
        <taxon>Lachnospirales</taxon>
        <taxon>Lachnospiraceae</taxon>
        <taxon>Blautia</taxon>
    </lineage>
</organism>
<accession>A0A6L8TAZ8</accession>
<proteinExistence type="predicted"/>
<evidence type="ECO:0000313" key="2">
    <source>
        <dbReference type="EMBL" id="MZL35611.1"/>
    </source>
</evidence>
<dbReference type="Proteomes" id="UP000477285">
    <property type="component" value="Unassembled WGS sequence"/>
</dbReference>
<sequence>MKQPKPTLISTICHDIDDYPGITDLTSWGDVKKIMTKSENAQKFEQHWNGRMYNDLKITFARFMKNADAILRGTSANAYRAIFVLGLYAMQSNYVAVSTEDLAGIIESSKPTVIKVIAELQARGAIIELVKGVKGKPSLYYINPMICTCCKVSLDSTMERKFIDTLKEKNNKAYKQLEEDLKTELEYIGIPQKPKGQIPYVLIRHVDDIDKDTLNKYKRASAANTDSTTESHSDSAPQFNNTQFKLNIQDSNSNLFTPEEEAQFNRWE</sequence>
<evidence type="ECO:0000313" key="3">
    <source>
        <dbReference type="Proteomes" id="UP000477285"/>
    </source>
</evidence>